<dbReference type="InterPro" id="IPR011990">
    <property type="entry name" value="TPR-like_helical_dom_sf"/>
</dbReference>
<dbReference type="InterPro" id="IPR001387">
    <property type="entry name" value="Cro/C1-type_HTH"/>
</dbReference>
<evidence type="ECO:0000313" key="2">
    <source>
        <dbReference type="Proteomes" id="UP000564496"/>
    </source>
</evidence>
<organism evidence="1 2">
    <name type="scientific">Nocardioides panzhihuensis</name>
    <dbReference type="NCBI Taxonomy" id="860243"/>
    <lineage>
        <taxon>Bacteria</taxon>
        <taxon>Bacillati</taxon>
        <taxon>Actinomycetota</taxon>
        <taxon>Actinomycetes</taxon>
        <taxon>Propionibacteriales</taxon>
        <taxon>Nocardioidaceae</taxon>
        <taxon>Nocardioides</taxon>
    </lineage>
</organism>
<dbReference type="Proteomes" id="UP000564496">
    <property type="component" value="Unassembled WGS sequence"/>
</dbReference>
<dbReference type="SUPFAM" id="SSF48452">
    <property type="entry name" value="TPR-like"/>
    <property type="match status" value="1"/>
</dbReference>
<dbReference type="CDD" id="cd00093">
    <property type="entry name" value="HTH_XRE"/>
    <property type="match status" value="1"/>
</dbReference>
<name>A0A7Z0DN63_9ACTN</name>
<dbReference type="RefSeq" id="WP_218860896.1">
    <property type="nucleotide sequence ID" value="NZ_JACBZR010000001.1"/>
</dbReference>
<evidence type="ECO:0000313" key="1">
    <source>
        <dbReference type="EMBL" id="NYI78433.1"/>
    </source>
</evidence>
<dbReference type="Gene3D" id="1.10.260.40">
    <property type="entry name" value="lambda repressor-like DNA-binding domains"/>
    <property type="match status" value="1"/>
</dbReference>
<sequence>MPEVETWTGAEARLLRKVALRLSLRDFADRLGIPSRTISKWEQAGAARVPRPHMQAMLDTVLERADPKARARFEAALSERQVALVPSATILDDLDSGQASGPEFDDMSRRELLRLMTMTGTLIAIAGIEDEIDWERIEHLADGTGRIDRETVDEYAALNGHLWRVFALAKTKRHTYPIVREHLGVLVSALQRTHSGEVHRLLCSLIADLFQLAGEIFFDSNRYTDAAHCYTLAASAGRETRAYDLWASALTRHAFIGVYEHQHADARPMLDLAAGLASKGNPGLSTRFWVSTVQAQVHAGLGDLAACQRALDHADQVHHLTGRIHTDGWLRFDGSRLPEERGACYVALQRTDLAEQALDTALRNDISERRRGGVLTDLASLGLQQRDIDQLVAHADAAVEIARNTGSGWVERKLTGLNKQLTPLMGEPRINQLSHKLASFTTPS</sequence>
<protein>
    <submittedName>
        <fullName evidence="1">Transcriptional regulator with XRE-family HTH domain</fullName>
    </submittedName>
</protein>
<dbReference type="Gene3D" id="1.25.40.10">
    <property type="entry name" value="Tetratricopeptide repeat domain"/>
    <property type="match status" value="1"/>
</dbReference>
<comment type="caution">
    <text evidence="1">The sequence shown here is derived from an EMBL/GenBank/DDBJ whole genome shotgun (WGS) entry which is preliminary data.</text>
</comment>
<gene>
    <name evidence="1" type="ORF">BJ988_003081</name>
</gene>
<dbReference type="GO" id="GO:0003677">
    <property type="term" value="F:DNA binding"/>
    <property type="evidence" value="ECO:0007669"/>
    <property type="project" value="InterPro"/>
</dbReference>
<keyword evidence="2" id="KW-1185">Reference proteome</keyword>
<accession>A0A7Z0DN63</accession>
<proteinExistence type="predicted"/>
<dbReference type="InterPro" id="IPR010982">
    <property type="entry name" value="Lambda_DNA-bd_dom_sf"/>
</dbReference>
<dbReference type="AlphaFoldDB" id="A0A7Z0DN63"/>
<reference evidence="1 2" key="1">
    <citation type="submission" date="2020-07" db="EMBL/GenBank/DDBJ databases">
        <title>Sequencing the genomes of 1000 actinobacteria strains.</title>
        <authorList>
            <person name="Klenk H.-P."/>
        </authorList>
    </citation>
    <scope>NUCLEOTIDE SEQUENCE [LARGE SCALE GENOMIC DNA]</scope>
    <source>
        <strain evidence="1 2">DSM 26487</strain>
    </source>
</reference>
<dbReference type="EMBL" id="JACBZR010000001">
    <property type="protein sequence ID" value="NYI78433.1"/>
    <property type="molecule type" value="Genomic_DNA"/>
</dbReference>